<dbReference type="PIRSF" id="PIRSF017349">
    <property type="entry name" value="UCP017349"/>
    <property type="match status" value="1"/>
</dbReference>
<dbReference type="Pfam" id="PF11349">
    <property type="entry name" value="DUF3151"/>
    <property type="match status" value="1"/>
</dbReference>
<keyword evidence="2" id="KW-1185">Reference proteome</keyword>
<reference evidence="2" key="1">
    <citation type="journal article" date="2019" name="Int. J. Syst. Evol. Microbiol.">
        <title>The Global Catalogue of Microorganisms (GCM) 10K type strain sequencing project: providing services to taxonomists for standard genome sequencing and annotation.</title>
        <authorList>
            <consortium name="The Broad Institute Genomics Platform"/>
            <consortium name="The Broad Institute Genome Sequencing Center for Infectious Disease"/>
            <person name="Wu L."/>
            <person name="Ma J."/>
        </authorList>
    </citation>
    <scope>NUCLEOTIDE SEQUENCE [LARGE SCALE GENOMIC DNA]</scope>
    <source>
        <strain evidence="2">CAIM 431</strain>
    </source>
</reference>
<gene>
    <name evidence="1" type="ORF">ACFSCS_11995</name>
</gene>
<comment type="caution">
    <text evidence="1">The sequence shown here is derived from an EMBL/GenBank/DDBJ whole genome shotgun (WGS) entry which is preliminary data.</text>
</comment>
<dbReference type="RefSeq" id="WP_343874542.1">
    <property type="nucleotide sequence ID" value="NZ_BAAAIX010000026.1"/>
</dbReference>
<protein>
    <submittedName>
        <fullName evidence="1">DUF3151 domain-containing protein</fullName>
    </submittedName>
</protein>
<proteinExistence type="predicted"/>
<evidence type="ECO:0000313" key="2">
    <source>
        <dbReference type="Proteomes" id="UP001597326"/>
    </source>
</evidence>
<dbReference type="Proteomes" id="UP001597326">
    <property type="component" value="Unassembled WGS sequence"/>
</dbReference>
<organism evidence="1 2">
    <name type="scientific">Luteococcus peritonei</name>
    <dbReference type="NCBI Taxonomy" id="88874"/>
    <lineage>
        <taxon>Bacteria</taxon>
        <taxon>Bacillati</taxon>
        <taxon>Actinomycetota</taxon>
        <taxon>Actinomycetes</taxon>
        <taxon>Propionibacteriales</taxon>
        <taxon>Propionibacteriaceae</taxon>
        <taxon>Luteococcus</taxon>
    </lineage>
</organism>
<name>A0ABW4RZP4_9ACTN</name>
<sequence>MAPETHPNLMAGGTETLLPADPALDRLRSEGMDHFLDVVRQNPTSSLCWALLAEGSLKEASPEADVAAYAYARTGYHRGLDALRRNGWKGSGPVPWRHVPNQGFLRCLHALAVAAERIGEDAEAERCAQFLRDSSEEAHQVLVEGSGIEAEPETTGGLPQP</sequence>
<dbReference type="EMBL" id="JBHUFZ010000028">
    <property type="protein sequence ID" value="MFD1890898.1"/>
    <property type="molecule type" value="Genomic_DNA"/>
</dbReference>
<dbReference type="InterPro" id="IPR014487">
    <property type="entry name" value="DUF3151"/>
</dbReference>
<accession>A0ABW4RZP4</accession>
<evidence type="ECO:0000313" key="1">
    <source>
        <dbReference type="EMBL" id="MFD1890898.1"/>
    </source>
</evidence>